<dbReference type="Pfam" id="PF13487">
    <property type="entry name" value="HD_5"/>
    <property type="match status" value="1"/>
</dbReference>
<evidence type="ECO:0000313" key="2">
    <source>
        <dbReference type="EMBL" id="QFY41848.1"/>
    </source>
</evidence>
<protein>
    <recommendedName>
        <fullName evidence="1">HD-GYP domain-containing protein</fullName>
    </recommendedName>
</protein>
<dbReference type="PANTHER" id="PTHR43155:SF2">
    <property type="entry name" value="CYCLIC DI-GMP PHOSPHODIESTERASE PA4108"/>
    <property type="match status" value="1"/>
</dbReference>
<dbReference type="OrthoDB" id="9802066at2"/>
<evidence type="ECO:0000259" key="1">
    <source>
        <dbReference type="PROSITE" id="PS51832"/>
    </source>
</evidence>
<dbReference type="PANTHER" id="PTHR43155">
    <property type="entry name" value="CYCLIC DI-GMP PHOSPHODIESTERASE PA4108-RELATED"/>
    <property type="match status" value="1"/>
</dbReference>
<name>A0A5Q0BI86_9GAMM</name>
<dbReference type="KEGG" id="mmob:F6R98_03715"/>
<sequence length="407" mass="45289">MSLDKKSKQKLSKSQFLVGKPIEFDCFDEQGVLLFRKGLVIDSARTLEHILERGLFAQIGQPSQNTSQPAASESRRLLLGKWSEADGDADADPSPFQYFSGLNRQLKQLYSDICAESGADGLDFASRVGRIAGQVQSLCEVDSNAAIGLLHLDQRNRYTVFHPLHRSVVCNLVGKRYGYSEEECKRIICAALTCDLSTLELQEKLNNQVAPLSPEQQASLRNHPGDSVRLLRELGVTDEEWITAVNQHHETLCQSGYPGGIHRDEVTVWSRLIKLSDSYTAMITPRRYKQAITSQHAMRTLFLARGSQVDEHLTILFVKALGVFPPGAFVKLANGETAVVVRRGKDSKAPMVKSVVGPRGAPLNRPCLRDTQIKQFEIRGVVERDGVADIDLNQLWDYTRGSNDERG</sequence>
<dbReference type="SUPFAM" id="SSF109604">
    <property type="entry name" value="HD-domain/PDEase-like"/>
    <property type="match status" value="1"/>
</dbReference>
<dbReference type="InterPro" id="IPR037522">
    <property type="entry name" value="HD_GYP_dom"/>
</dbReference>
<gene>
    <name evidence="2" type="ORF">F6R98_03715</name>
</gene>
<dbReference type="RefSeq" id="WP_153247831.1">
    <property type="nucleotide sequence ID" value="NZ_CP044205.1"/>
</dbReference>
<dbReference type="CDD" id="cd00077">
    <property type="entry name" value="HDc"/>
    <property type="match status" value="1"/>
</dbReference>
<feature type="domain" description="HD-GYP" evidence="1">
    <location>
        <begin position="138"/>
        <end position="333"/>
    </location>
</feature>
<dbReference type="InParanoid" id="A0A5Q0BI86"/>
<proteinExistence type="predicted"/>
<organism evidence="2 3">
    <name type="scientific">Candidatus Methylospira mobilis</name>
    <dbReference type="NCBI Taxonomy" id="1808979"/>
    <lineage>
        <taxon>Bacteria</taxon>
        <taxon>Pseudomonadati</taxon>
        <taxon>Pseudomonadota</taxon>
        <taxon>Gammaproteobacteria</taxon>
        <taxon>Methylococcales</taxon>
        <taxon>Methylococcaceae</taxon>
        <taxon>Candidatus Methylospira</taxon>
    </lineage>
</organism>
<dbReference type="Gene3D" id="1.10.3210.10">
    <property type="entry name" value="Hypothetical protein af1432"/>
    <property type="match status" value="1"/>
</dbReference>
<accession>A0A5Q0BI86</accession>
<dbReference type="Proteomes" id="UP000325755">
    <property type="component" value="Chromosome"/>
</dbReference>
<keyword evidence="3" id="KW-1185">Reference proteome</keyword>
<dbReference type="InterPro" id="IPR003607">
    <property type="entry name" value="HD/PDEase_dom"/>
</dbReference>
<dbReference type="AlphaFoldDB" id="A0A5Q0BI86"/>
<reference evidence="2 3" key="1">
    <citation type="submission" date="2019-09" db="EMBL/GenBank/DDBJ databases">
        <title>Ecophysiology of the spiral-shaped methanotroph Methylospira mobilis as revealed by the complete genome sequence.</title>
        <authorList>
            <person name="Oshkin I.Y."/>
            <person name="Dedysh S.N."/>
            <person name="Miroshnikov K."/>
            <person name="Danilova O.V."/>
            <person name="Hakobyan A."/>
            <person name="Liesack W."/>
        </authorList>
    </citation>
    <scope>NUCLEOTIDE SEQUENCE [LARGE SCALE GENOMIC DNA]</scope>
    <source>
        <strain evidence="2 3">Shm1</strain>
    </source>
</reference>
<dbReference type="EMBL" id="CP044205">
    <property type="protein sequence ID" value="QFY41848.1"/>
    <property type="molecule type" value="Genomic_DNA"/>
</dbReference>
<evidence type="ECO:0000313" key="3">
    <source>
        <dbReference type="Proteomes" id="UP000325755"/>
    </source>
</evidence>
<dbReference type="GO" id="GO:0008081">
    <property type="term" value="F:phosphoric diester hydrolase activity"/>
    <property type="evidence" value="ECO:0007669"/>
    <property type="project" value="UniProtKB-ARBA"/>
</dbReference>
<dbReference type="PROSITE" id="PS51832">
    <property type="entry name" value="HD_GYP"/>
    <property type="match status" value="1"/>
</dbReference>